<evidence type="ECO:0000313" key="2">
    <source>
        <dbReference type="Proteomes" id="UP000711811"/>
    </source>
</evidence>
<dbReference type="Proteomes" id="UP000711811">
    <property type="component" value="Unassembled WGS sequence"/>
</dbReference>
<organism evidence="1 2">
    <name type="scientific">Escherichia coli</name>
    <dbReference type="NCBI Taxonomy" id="562"/>
    <lineage>
        <taxon>Bacteria</taxon>
        <taxon>Pseudomonadati</taxon>
        <taxon>Pseudomonadota</taxon>
        <taxon>Gammaproteobacteria</taxon>
        <taxon>Enterobacterales</taxon>
        <taxon>Enterobacteriaceae</taxon>
        <taxon>Escherichia</taxon>
    </lineage>
</organism>
<accession>A0AAN3HFA3</accession>
<evidence type="ECO:0000313" key="1">
    <source>
        <dbReference type="EMBL" id="EFJ6484806.1"/>
    </source>
</evidence>
<dbReference type="RefSeq" id="WP_128936982.1">
    <property type="nucleotide sequence ID" value="NZ_BRVZ01000082.1"/>
</dbReference>
<gene>
    <name evidence="1" type="ORF">A2J79_005285</name>
</gene>
<reference evidence="1" key="1">
    <citation type="submission" date="2020-02" db="EMBL/GenBank/DDBJ databases">
        <authorList>
            <person name="Ashton P.M."/>
            <person name="Dallman T."/>
            <person name="Nair S."/>
            <person name="De Pinna E."/>
            <person name="Peters T."/>
            <person name="Grant K."/>
        </authorList>
    </citation>
    <scope>NUCLEOTIDE SEQUENCE</scope>
    <source>
        <strain evidence="1">93335</strain>
    </source>
</reference>
<protein>
    <submittedName>
        <fullName evidence="1">Uncharacterized protein</fullName>
    </submittedName>
</protein>
<dbReference type="AlphaFoldDB" id="A0AAN3HFA3"/>
<name>A0AAN3HFA3_ECOLX</name>
<dbReference type="EMBL" id="AATCLQ010000123">
    <property type="protein sequence ID" value="EFJ6484806.1"/>
    <property type="molecule type" value="Genomic_DNA"/>
</dbReference>
<proteinExistence type="predicted"/>
<sequence>MRPLTENELKNVSGALYESVNTNCVLASGAMIVSAFGGPIGLISTGLAAIGACATSSSSSSASASAGNGS</sequence>
<comment type="caution">
    <text evidence="1">The sequence shown here is derived from an EMBL/GenBank/DDBJ whole genome shotgun (WGS) entry which is preliminary data.</text>
</comment>